<dbReference type="Pfam" id="PF17871">
    <property type="entry name" value="AAA_lid_9"/>
    <property type="match status" value="1"/>
</dbReference>
<evidence type="ECO:0000313" key="7">
    <source>
        <dbReference type="Proteomes" id="UP000003412"/>
    </source>
</evidence>
<dbReference type="InterPro" id="IPR003593">
    <property type="entry name" value="AAA+_ATPase"/>
</dbReference>
<dbReference type="SMART" id="SM00382">
    <property type="entry name" value="AAA"/>
    <property type="match status" value="2"/>
</dbReference>
<dbReference type="PROSITE" id="PS00870">
    <property type="entry name" value="CLPAB_1"/>
    <property type="match status" value="1"/>
</dbReference>
<dbReference type="EMBL" id="ADXF01000505">
    <property type="protein sequence ID" value="EFR88222.1"/>
    <property type="molecule type" value="Genomic_DNA"/>
</dbReference>
<dbReference type="Pfam" id="PF00004">
    <property type="entry name" value="AAA"/>
    <property type="match status" value="1"/>
</dbReference>
<dbReference type="CDD" id="cd19499">
    <property type="entry name" value="RecA-like_ClpB_Hsp104-like"/>
    <property type="match status" value="1"/>
</dbReference>
<name>A0ABN0BYK7_9LIST</name>
<comment type="caution">
    <text evidence="6">The sequence shown here is derived from an EMBL/GenBank/DDBJ whole genome shotgun (WGS) entry which is preliminary data.</text>
</comment>
<dbReference type="Proteomes" id="UP000003412">
    <property type="component" value="Chromosome"/>
</dbReference>
<protein>
    <submittedName>
        <fullName evidence="6">Negative regulator of genetic competence ClpC/MecB</fullName>
    </submittedName>
</protein>
<dbReference type="InterPro" id="IPR050130">
    <property type="entry name" value="ClpA_ClpB"/>
</dbReference>
<dbReference type="InterPro" id="IPR019489">
    <property type="entry name" value="Clp_ATPase_C"/>
</dbReference>
<dbReference type="InterPro" id="IPR018368">
    <property type="entry name" value="ClpA/B_CS1"/>
</dbReference>
<evidence type="ECO:0000256" key="1">
    <source>
        <dbReference type="ARBA" id="ARBA00022741"/>
    </source>
</evidence>
<evidence type="ECO:0000256" key="3">
    <source>
        <dbReference type="ARBA" id="ARBA00023186"/>
    </source>
</evidence>
<dbReference type="InterPro" id="IPR041546">
    <property type="entry name" value="ClpA/ClpB_AAA_lid"/>
</dbReference>
<keyword evidence="7" id="KW-1185">Reference proteome</keyword>
<keyword evidence="3 4" id="KW-0143">Chaperone</keyword>
<comment type="similarity">
    <text evidence="4">Belongs to the ClpA/ClpB family.</text>
</comment>
<reference evidence="6 7" key="1">
    <citation type="journal article" date="2010" name="Microbiol. Resour. Announc.">
        <title>Comparative genomics of the bacterial genus Listeria: Genome evolution is characterized by limited gene acquisition and limited gene loss.</title>
        <authorList>
            <person name="den Bakker H.C."/>
            <person name="Cummings C.A."/>
            <person name="Ferreira V."/>
            <person name="Vatta P."/>
            <person name="Orsi R.H."/>
            <person name="Degoricija L."/>
            <person name="Barker M."/>
            <person name="Petrauskene O."/>
            <person name="Furtado M.R."/>
            <person name="Wiedmann M."/>
        </authorList>
    </citation>
    <scope>NUCLEOTIDE SEQUENCE [LARGE SCALE GENOMIC DNA]</scope>
    <source>
        <strain evidence="6 7">FSL S4-120</strain>
    </source>
</reference>
<organism evidence="6 7">
    <name type="scientific">Listeria marthii FSL S4-120</name>
    <dbReference type="NCBI Taxonomy" id="702457"/>
    <lineage>
        <taxon>Bacteria</taxon>
        <taxon>Bacillati</taxon>
        <taxon>Bacillota</taxon>
        <taxon>Bacilli</taxon>
        <taxon>Bacillales</taxon>
        <taxon>Listeriaceae</taxon>
        <taxon>Listeria</taxon>
    </lineage>
</organism>
<evidence type="ECO:0000256" key="2">
    <source>
        <dbReference type="ARBA" id="ARBA00022840"/>
    </source>
</evidence>
<dbReference type="CDD" id="cd00009">
    <property type="entry name" value="AAA"/>
    <property type="match status" value="1"/>
</dbReference>
<dbReference type="PRINTS" id="PR00300">
    <property type="entry name" value="CLPPROTEASEA"/>
</dbReference>
<accession>A0ABN0BYK7</accession>
<keyword evidence="1 4" id="KW-0547">Nucleotide-binding</keyword>
<dbReference type="SMART" id="SM01086">
    <property type="entry name" value="ClpB_D2-small"/>
    <property type="match status" value="1"/>
</dbReference>
<evidence type="ECO:0000313" key="6">
    <source>
        <dbReference type="EMBL" id="EFR88222.1"/>
    </source>
</evidence>
<gene>
    <name evidence="6" type="ORF">NT05LM_1212</name>
</gene>
<dbReference type="SUPFAM" id="SSF46600">
    <property type="entry name" value="C-terminal UvrC-binding domain of UvrB"/>
    <property type="match status" value="1"/>
</dbReference>
<dbReference type="InterPro" id="IPR003959">
    <property type="entry name" value="ATPase_AAA_core"/>
</dbReference>
<evidence type="ECO:0000256" key="4">
    <source>
        <dbReference type="RuleBase" id="RU004432"/>
    </source>
</evidence>
<evidence type="ECO:0000259" key="5">
    <source>
        <dbReference type="PROSITE" id="PS50151"/>
    </source>
</evidence>
<dbReference type="PROSITE" id="PS50151">
    <property type="entry name" value="UVR"/>
    <property type="match status" value="1"/>
</dbReference>
<dbReference type="PANTHER" id="PTHR11638">
    <property type="entry name" value="ATP-DEPENDENT CLP PROTEASE"/>
    <property type="match status" value="1"/>
</dbReference>
<dbReference type="Gene3D" id="4.10.860.10">
    <property type="entry name" value="UVR domain"/>
    <property type="match status" value="1"/>
</dbReference>
<dbReference type="InterPro" id="IPR001943">
    <property type="entry name" value="UVR_dom"/>
</dbReference>
<dbReference type="PANTHER" id="PTHR11638:SF175">
    <property type="entry name" value="ATP-DEPENDENT CLP PROTEASE, ATP-BINDING SUBUNIT CLPC"/>
    <property type="match status" value="1"/>
</dbReference>
<dbReference type="Pfam" id="PF07724">
    <property type="entry name" value="AAA_2"/>
    <property type="match status" value="1"/>
</dbReference>
<dbReference type="PROSITE" id="PS00871">
    <property type="entry name" value="CLPAB_2"/>
    <property type="match status" value="1"/>
</dbReference>
<feature type="non-terminal residue" evidence="6">
    <location>
        <position position="1"/>
    </location>
</feature>
<feature type="domain" description="UVR" evidence="5">
    <location>
        <begin position="205"/>
        <end position="240"/>
    </location>
</feature>
<dbReference type="SUPFAM" id="SSF52540">
    <property type="entry name" value="P-loop containing nucleoside triphosphate hydrolases"/>
    <property type="match status" value="2"/>
</dbReference>
<proteinExistence type="inferred from homology"/>
<sequence length="585" mass="64759">PGVGKTAVVEGLANAIIAGNVPSKLMNKEVILLDVASLVSGTGIRGQFEERMKQLIKELQERKNTILFIDEVHTIVGAGSAEGSMDAGNILKPALARGDLQMIGATTLKEYRTIEKDAALERRFQPVTVNEPSTKETLTILNGLKPKYEDFHEVVYSPEALTAAVELSSRYIQDRHLPDKAIDLMDEVGSKYNLAIEKLDENTVSERVARLEDEKNQALQMEDYEKAAKVRDEITRLEENKTSNSFSERPVIQASDIQAIIEEKTGIPVGRLQEDEQSKMKNLESNLTGKVIGQEDAVKKVAKAIRRSRVGLKSKNRPIGSFLFVGPTGVGKTELGRTLARELFGTSEAMIRLDMSEFMEKHSVSKLIGSPPGYVGHEEAGQLTEKVRRNPYSIILLDEIEKAHPDVQHMFLQILEDGRLTDSQGRTVSFKDTVIIMTSNAGATETEASVGFNTATDTKLEKGSDILAKLGAYFKPEFLNRLDSVIEFKSLEKDDLVQIIDLMLVDLNAMLAQEGVTIDVSKEVKEQLIELGYDPKFGARPLRRTIQEHLEDAIADSLIDQPEAKNLTATLNDDKEIIITEQVTA</sequence>
<dbReference type="Gene3D" id="1.10.8.60">
    <property type="match status" value="2"/>
</dbReference>
<dbReference type="InterPro" id="IPR036876">
    <property type="entry name" value="UVR_dom_sf"/>
</dbReference>
<dbReference type="InterPro" id="IPR027417">
    <property type="entry name" value="P-loop_NTPase"/>
</dbReference>
<dbReference type="InterPro" id="IPR028299">
    <property type="entry name" value="ClpA/B_CS2"/>
</dbReference>
<dbReference type="InterPro" id="IPR001270">
    <property type="entry name" value="ClpA/B"/>
</dbReference>
<dbReference type="Gene3D" id="3.40.50.300">
    <property type="entry name" value="P-loop containing nucleotide triphosphate hydrolases"/>
    <property type="match status" value="2"/>
</dbReference>
<dbReference type="Pfam" id="PF10431">
    <property type="entry name" value="ClpB_D2-small"/>
    <property type="match status" value="1"/>
</dbReference>
<keyword evidence="2 4" id="KW-0067">ATP-binding</keyword>